<reference evidence="1 2" key="1">
    <citation type="journal article" date="2019" name="Int. J. Syst. Evol. Microbiol.">
        <title>The Global Catalogue of Microorganisms (GCM) 10K type strain sequencing project: providing services to taxonomists for standard genome sequencing and annotation.</title>
        <authorList>
            <consortium name="The Broad Institute Genomics Platform"/>
            <consortium name="The Broad Institute Genome Sequencing Center for Infectious Disease"/>
            <person name="Wu L."/>
            <person name="Ma J."/>
        </authorList>
    </citation>
    <scope>NUCLEOTIDE SEQUENCE [LARGE SCALE GENOMIC DNA]</scope>
    <source>
        <strain evidence="1 2">JCM 13008</strain>
    </source>
</reference>
<proteinExistence type="predicted"/>
<evidence type="ECO:0000313" key="1">
    <source>
        <dbReference type="EMBL" id="GAA1106337.1"/>
    </source>
</evidence>
<name>A0ABN1TY99_9ACTN</name>
<dbReference type="RefSeq" id="WP_343995370.1">
    <property type="nucleotide sequence ID" value="NZ_BAAALG010000011.1"/>
</dbReference>
<evidence type="ECO:0000313" key="2">
    <source>
        <dbReference type="Proteomes" id="UP001501581"/>
    </source>
</evidence>
<accession>A0ABN1TY99</accession>
<gene>
    <name evidence="1" type="ORF">GCM10009668_27470</name>
</gene>
<protein>
    <submittedName>
        <fullName evidence="1">Uncharacterized protein</fullName>
    </submittedName>
</protein>
<keyword evidence="2" id="KW-1185">Reference proteome</keyword>
<organism evidence="1 2">
    <name type="scientific">Nocardioides dubius</name>
    <dbReference type="NCBI Taxonomy" id="317019"/>
    <lineage>
        <taxon>Bacteria</taxon>
        <taxon>Bacillati</taxon>
        <taxon>Actinomycetota</taxon>
        <taxon>Actinomycetes</taxon>
        <taxon>Propionibacteriales</taxon>
        <taxon>Nocardioidaceae</taxon>
        <taxon>Nocardioides</taxon>
    </lineage>
</organism>
<dbReference type="SUPFAM" id="SSF63829">
    <property type="entry name" value="Calcium-dependent phosphotriesterase"/>
    <property type="match status" value="1"/>
</dbReference>
<sequence>MTEPGQQRVLEISVPVPAASPEGFHTSTRLLDGGLLLTSWCEGRATARIGVLELATGRWRVLKGVRGMLRGAVRVDGDQVLLLSEYGLFEVDLDVLAVTRKLTAGIGRHNDDLRLDDDGLVAVGHRERATESLVSLDTLEVVRRRRRGPLGSPTLTPALARAGFVRLLSQDAGLLVGATSAYPVVPQEIVVLAADDHAERARVPAPWGAESVHVWRDGLIVAPPDLARARCLLAVPGLRDAAGAATPASSTPCGPGE</sequence>
<comment type="caution">
    <text evidence="1">The sequence shown here is derived from an EMBL/GenBank/DDBJ whole genome shotgun (WGS) entry which is preliminary data.</text>
</comment>
<dbReference type="EMBL" id="BAAALG010000011">
    <property type="protein sequence ID" value="GAA1106337.1"/>
    <property type="molecule type" value="Genomic_DNA"/>
</dbReference>
<dbReference type="Proteomes" id="UP001501581">
    <property type="component" value="Unassembled WGS sequence"/>
</dbReference>